<dbReference type="PANTHER" id="PTHR43685">
    <property type="entry name" value="GLYCOSYLTRANSFERASE"/>
    <property type="match status" value="1"/>
</dbReference>
<evidence type="ECO:0000259" key="2">
    <source>
        <dbReference type="Pfam" id="PF00535"/>
    </source>
</evidence>
<dbReference type="SUPFAM" id="SSF53448">
    <property type="entry name" value="Nucleotide-diphospho-sugar transferases"/>
    <property type="match status" value="1"/>
</dbReference>
<evidence type="ECO:0000313" key="5">
    <source>
        <dbReference type="Proteomes" id="UP000297729"/>
    </source>
</evidence>
<proteinExistence type="predicted"/>
<dbReference type="InterPro" id="IPR029044">
    <property type="entry name" value="Nucleotide-diphossugar_trans"/>
</dbReference>
<comment type="caution">
    <text evidence="4">The sequence shown here is derived from an EMBL/GenBank/DDBJ whole genome shotgun (WGS) entry which is preliminary data.</text>
</comment>
<feature type="domain" description="Glycosyltransferase 2-like" evidence="2">
    <location>
        <begin position="7"/>
        <end position="140"/>
    </location>
</feature>
<dbReference type="CDD" id="cd06420">
    <property type="entry name" value="GT2_Chondriotin_Pol_N"/>
    <property type="match status" value="1"/>
</dbReference>
<feature type="domain" description="Galactosyltransferase C-terminal" evidence="3">
    <location>
        <begin position="175"/>
        <end position="222"/>
    </location>
</feature>
<dbReference type="InterPro" id="IPR027791">
    <property type="entry name" value="Galactosyl_T_C"/>
</dbReference>
<accession>A0A4Y9SVT2</accession>
<dbReference type="Pfam" id="PF00535">
    <property type="entry name" value="Glycos_transf_2"/>
    <property type="match status" value="1"/>
</dbReference>
<dbReference type="InterPro" id="IPR050834">
    <property type="entry name" value="Glycosyltransf_2"/>
</dbReference>
<dbReference type="Gene3D" id="3.90.550.10">
    <property type="entry name" value="Spore Coat Polysaccharide Biosynthesis Protein SpsA, Chain A"/>
    <property type="match status" value="1"/>
</dbReference>
<sequence length="270" mass="30062">MSSALISVIITTYNRPDALTAVVDACFAQDERGFEIIIADDGSGHNTQAAVAALQARAPVPLRHVWQEDLGFRAARARNLGTLDARGDYIIFLDGDCVPQRNFISQHRKLAQRGYLVQGSRILLDQAATERVLRQHIDLQSLSTTEKLAWRRAGGLNKVLPLLLTLPDIGRTSKRFTWRRIKSCNLAVWRADLDLVNGFDESFLGWGHEDSDLVVRLYNAGVLRKDGAYATEVLHLWHQENARDQETSNRAEVLKRAAAGTVLAVKGLRA</sequence>
<keyword evidence="5" id="KW-1185">Reference proteome</keyword>
<dbReference type="InterPro" id="IPR001173">
    <property type="entry name" value="Glyco_trans_2-like"/>
</dbReference>
<protein>
    <submittedName>
        <fullName evidence="4">Glycosyltransferase</fullName>
    </submittedName>
</protein>
<evidence type="ECO:0000313" key="4">
    <source>
        <dbReference type="EMBL" id="TFW28763.1"/>
    </source>
</evidence>
<evidence type="ECO:0000259" key="3">
    <source>
        <dbReference type="Pfam" id="PF02709"/>
    </source>
</evidence>
<gene>
    <name evidence="4" type="ORF">E4L98_05130</name>
</gene>
<organism evidence="4 5">
    <name type="scientific">Duganella callida</name>
    <dbReference type="NCBI Taxonomy" id="2561932"/>
    <lineage>
        <taxon>Bacteria</taxon>
        <taxon>Pseudomonadati</taxon>
        <taxon>Pseudomonadota</taxon>
        <taxon>Betaproteobacteria</taxon>
        <taxon>Burkholderiales</taxon>
        <taxon>Oxalobacteraceae</taxon>
        <taxon>Telluria group</taxon>
        <taxon>Duganella</taxon>
    </lineage>
</organism>
<dbReference type="Pfam" id="PF02709">
    <property type="entry name" value="Glyco_transf_7C"/>
    <property type="match status" value="1"/>
</dbReference>
<dbReference type="Proteomes" id="UP000297729">
    <property type="component" value="Unassembled WGS sequence"/>
</dbReference>
<keyword evidence="1 4" id="KW-0808">Transferase</keyword>
<dbReference type="RefSeq" id="WP_135200496.1">
    <property type="nucleotide sequence ID" value="NZ_SPVG01000047.1"/>
</dbReference>
<dbReference type="AlphaFoldDB" id="A0A4Y9SVT2"/>
<evidence type="ECO:0000256" key="1">
    <source>
        <dbReference type="ARBA" id="ARBA00022679"/>
    </source>
</evidence>
<dbReference type="PANTHER" id="PTHR43685:SF3">
    <property type="entry name" value="SLR2126 PROTEIN"/>
    <property type="match status" value="1"/>
</dbReference>
<dbReference type="GO" id="GO:0016740">
    <property type="term" value="F:transferase activity"/>
    <property type="evidence" value="ECO:0007669"/>
    <property type="project" value="UniProtKB-KW"/>
</dbReference>
<reference evidence="4 5" key="1">
    <citation type="submission" date="2019-03" db="EMBL/GenBank/DDBJ databases">
        <title>Draft Genome Sequence of Duganella callidus sp. nov., a Novel Duganella Species Isolated from Cultivated Soil.</title>
        <authorList>
            <person name="Raths R."/>
            <person name="Peta V."/>
            <person name="Bucking H."/>
        </authorList>
    </citation>
    <scope>NUCLEOTIDE SEQUENCE [LARGE SCALE GENOMIC DNA]</scope>
    <source>
        <strain evidence="4 5">DN04</strain>
    </source>
</reference>
<name>A0A4Y9SVT2_9BURK</name>
<dbReference type="EMBL" id="SPVG01000047">
    <property type="protein sequence ID" value="TFW28763.1"/>
    <property type="molecule type" value="Genomic_DNA"/>
</dbReference>
<dbReference type="OrthoDB" id="9801954at2"/>